<dbReference type="Pfam" id="PF00026">
    <property type="entry name" value="Asp"/>
    <property type="match status" value="1"/>
</dbReference>
<accession>A0A168C0H8</accession>
<reference evidence="6 7" key="1">
    <citation type="journal article" date="2016" name="Genome Biol. Evol.">
        <title>Divergent and convergent evolution of fungal pathogenicity.</title>
        <authorList>
            <person name="Shang Y."/>
            <person name="Xiao G."/>
            <person name="Zheng P."/>
            <person name="Cen K."/>
            <person name="Zhan S."/>
            <person name="Wang C."/>
        </authorList>
    </citation>
    <scope>NUCLEOTIDE SEQUENCE [LARGE SCALE GENOMIC DNA]</scope>
    <source>
        <strain evidence="6 7">RCEF 1005</strain>
    </source>
</reference>
<evidence type="ECO:0000256" key="3">
    <source>
        <dbReference type="RuleBase" id="RU000454"/>
    </source>
</evidence>
<evidence type="ECO:0000259" key="5">
    <source>
        <dbReference type="PROSITE" id="PS51767"/>
    </source>
</evidence>
<keyword evidence="4" id="KW-0732">Signal</keyword>
<feature type="chain" id="PRO_5007895838" evidence="4">
    <location>
        <begin position="18"/>
        <end position="389"/>
    </location>
</feature>
<dbReference type="PANTHER" id="PTHR47966">
    <property type="entry name" value="BETA-SITE APP-CLEAVING ENZYME, ISOFORM A-RELATED"/>
    <property type="match status" value="1"/>
</dbReference>
<dbReference type="InterPro" id="IPR033121">
    <property type="entry name" value="PEPTIDASE_A1"/>
</dbReference>
<dbReference type="InterPro" id="IPR001969">
    <property type="entry name" value="Aspartic_peptidase_AS"/>
</dbReference>
<keyword evidence="3" id="KW-0378">Hydrolase</keyword>
<comment type="caution">
    <text evidence="6">The sequence shown here is derived from an EMBL/GenBank/DDBJ whole genome shotgun (WGS) entry which is preliminary data.</text>
</comment>
<feature type="domain" description="Peptidase A1" evidence="5">
    <location>
        <begin position="78"/>
        <end position="386"/>
    </location>
</feature>
<organism evidence="6 7">
    <name type="scientific">Akanthomyces lecanii RCEF 1005</name>
    <dbReference type="NCBI Taxonomy" id="1081108"/>
    <lineage>
        <taxon>Eukaryota</taxon>
        <taxon>Fungi</taxon>
        <taxon>Dikarya</taxon>
        <taxon>Ascomycota</taxon>
        <taxon>Pezizomycotina</taxon>
        <taxon>Sordariomycetes</taxon>
        <taxon>Hypocreomycetidae</taxon>
        <taxon>Hypocreales</taxon>
        <taxon>Cordycipitaceae</taxon>
        <taxon>Akanthomyces</taxon>
        <taxon>Cordyceps confragosa</taxon>
    </lineage>
</organism>
<dbReference type="InterPro" id="IPR034164">
    <property type="entry name" value="Pepsin-like_dom"/>
</dbReference>
<dbReference type="EMBL" id="AZHF01000009">
    <property type="protein sequence ID" value="OAA70777.1"/>
    <property type="molecule type" value="Genomic_DNA"/>
</dbReference>
<evidence type="ECO:0000256" key="1">
    <source>
        <dbReference type="ARBA" id="ARBA00007447"/>
    </source>
</evidence>
<dbReference type="SUPFAM" id="SSF50630">
    <property type="entry name" value="Acid proteases"/>
    <property type="match status" value="1"/>
</dbReference>
<dbReference type="OrthoDB" id="660550at2759"/>
<dbReference type="PROSITE" id="PS51767">
    <property type="entry name" value="PEPTIDASE_A1"/>
    <property type="match status" value="1"/>
</dbReference>
<evidence type="ECO:0000313" key="7">
    <source>
        <dbReference type="Proteomes" id="UP000076881"/>
    </source>
</evidence>
<proteinExistence type="inferred from homology"/>
<dbReference type="InterPro" id="IPR021109">
    <property type="entry name" value="Peptidase_aspartic_dom_sf"/>
</dbReference>
<dbReference type="PRINTS" id="PR00792">
    <property type="entry name" value="PEPSIN"/>
</dbReference>
<evidence type="ECO:0000256" key="4">
    <source>
        <dbReference type="SAM" id="SignalP"/>
    </source>
</evidence>
<gene>
    <name evidence="6" type="ORF">LEL_09368</name>
</gene>
<dbReference type="PANTHER" id="PTHR47966:SF51">
    <property type="entry name" value="BETA-SITE APP-CLEAVING ENZYME, ISOFORM A-RELATED"/>
    <property type="match status" value="1"/>
</dbReference>
<comment type="similarity">
    <text evidence="1 3">Belongs to the peptidase A1 family.</text>
</comment>
<feature type="signal peptide" evidence="4">
    <location>
        <begin position="1"/>
        <end position="17"/>
    </location>
</feature>
<keyword evidence="3" id="KW-0645">Protease</keyword>
<protein>
    <submittedName>
        <fullName evidence="6">Peptidase aspartic</fullName>
    </submittedName>
</protein>
<dbReference type="InterPro" id="IPR001461">
    <property type="entry name" value="Aspartic_peptidase_A1"/>
</dbReference>
<dbReference type="GO" id="GO:0006508">
    <property type="term" value="P:proteolysis"/>
    <property type="evidence" value="ECO:0007669"/>
    <property type="project" value="UniProtKB-KW"/>
</dbReference>
<dbReference type="Gene3D" id="2.40.70.10">
    <property type="entry name" value="Acid Proteases"/>
    <property type="match status" value="2"/>
</dbReference>
<sequence>MRFTTLSLIVAADAVLASPVERAAKPATLPLKHVINVSSASGLIQRGQARINKINGGAQATFGNIDASGPAENDDVSYIASVAIGNANWNLIVDTGSSNTWTGAQSSYVPHSTGKDTGGRVSVSYGSGQFSGEEYTDKVTFGGLTVKSQSIGSATSASGFNGVDGIFGLGPVDLTQGTVSNANTVPTFLDNLYKQGSIPSEVLGVYFSPESGSDSSDNNGELTLGGADSSKYSGSISYVPTLKSGAAAPYWGVSIASFTYGSTVLASGATGIVDTGTTLIYIPSAAYSKFLSASGGKNDASSGLASFTKKPTANFSIKLGSSTFTLTPAQYLVPQAQYSFFGLSSGKYYAWINDGGSGGVNTIIGQKFLENYYSVYDTTNARIGFAKAA</sequence>
<evidence type="ECO:0000313" key="6">
    <source>
        <dbReference type="EMBL" id="OAA70777.1"/>
    </source>
</evidence>
<dbReference type="GO" id="GO:0004190">
    <property type="term" value="F:aspartic-type endopeptidase activity"/>
    <property type="evidence" value="ECO:0007669"/>
    <property type="project" value="UniProtKB-KW"/>
</dbReference>
<dbReference type="PROSITE" id="PS00141">
    <property type="entry name" value="ASP_PROTEASE"/>
    <property type="match status" value="2"/>
</dbReference>
<dbReference type="AlphaFoldDB" id="A0A168C0H8"/>
<name>A0A168C0H8_CORDF</name>
<dbReference type="CDD" id="cd05471">
    <property type="entry name" value="pepsin_like"/>
    <property type="match status" value="1"/>
</dbReference>
<keyword evidence="2 3" id="KW-0064">Aspartyl protease</keyword>
<keyword evidence="7" id="KW-1185">Reference proteome</keyword>
<dbReference type="STRING" id="1081108.A0A168C0H8"/>
<dbReference type="Proteomes" id="UP000076881">
    <property type="component" value="Unassembled WGS sequence"/>
</dbReference>
<evidence type="ECO:0000256" key="2">
    <source>
        <dbReference type="ARBA" id="ARBA00022750"/>
    </source>
</evidence>